<protein>
    <submittedName>
        <fullName evidence="5">ABC-type glycerol-3-phosphate transport system substrate-binding protein</fullName>
    </submittedName>
</protein>
<comment type="similarity">
    <text evidence="2">Belongs to the bacterial solute-binding protein 1 family.</text>
</comment>
<evidence type="ECO:0000256" key="2">
    <source>
        <dbReference type="ARBA" id="ARBA00008520"/>
    </source>
</evidence>
<keyword evidence="6" id="KW-1185">Reference proteome</keyword>
<dbReference type="Pfam" id="PF01547">
    <property type="entry name" value="SBP_bac_1"/>
    <property type="match status" value="1"/>
</dbReference>
<proteinExistence type="inferred from homology"/>
<dbReference type="Gene3D" id="3.40.190.10">
    <property type="entry name" value="Periplasmic binding protein-like II"/>
    <property type="match status" value="1"/>
</dbReference>
<dbReference type="SUPFAM" id="SSF53850">
    <property type="entry name" value="Periplasmic binding protein-like II"/>
    <property type="match status" value="1"/>
</dbReference>
<evidence type="ECO:0000256" key="3">
    <source>
        <dbReference type="ARBA" id="ARBA00022448"/>
    </source>
</evidence>
<gene>
    <name evidence="5" type="ORF">HEB94_006085</name>
</gene>
<dbReference type="RefSeq" id="WP_192752847.1">
    <property type="nucleotide sequence ID" value="NZ_BAABJL010000142.1"/>
</dbReference>
<organism evidence="5 6">
    <name type="scientific">Actinopolymorpha pittospori</name>
    <dbReference type="NCBI Taxonomy" id="648752"/>
    <lineage>
        <taxon>Bacteria</taxon>
        <taxon>Bacillati</taxon>
        <taxon>Actinomycetota</taxon>
        <taxon>Actinomycetes</taxon>
        <taxon>Propionibacteriales</taxon>
        <taxon>Actinopolymorphaceae</taxon>
        <taxon>Actinopolymorpha</taxon>
    </lineage>
</organism>
<evidence type="ECO:0000256" key="4">
    <source>
        <dbReference type="ARBA" id="ARBA00022729"/>
    </source>
</evidence>
<dbReference type="InterPro" id="IPR006059">
    <property type="entry name" value="SBP"/>
</dbReference>
<evidence type="ECO:0000256" key="1">
    <source>
        <dbReference type="ARBA" id="ARBA00004196"/>
    </source>
</evidence>
<name>A0A927N5B4_9ACTN</name>
<dbReference type="Proteomes" id="UP000638648">
    <property type="component" value="Unassembled WGS sequence"/>
</dbReference>
<dbReference type="PANTHER" id="PTHR43649:SF31">
    <property type="entry name" value="SN-GLYCEROL-3-PHOSPHATE-BINDING PERIPLASMIC PROTEIN UGPB"/>
    <property type="match status" value="1"/>
</dbReference>
<keyword evidence="4" id="KW-0732">Signal</keyword>
<dbReference type="PANTHER" id="PTHR43649">
    <property type="entry name" value="ARABINOSE-BINDING PROTEIN-RELATED"/>
    <property type="match status" value="1"/>
</dbReference>
<accession>A0A927N5B4</accession>
<comment type="caution">
    <text evidence="5">The sequence shown here is derived from an EMBL/GenBank/DDBJ whole genome shotgun (WGS) entry which is preliminary data.</text>
</comment>
<dbReference type="InterPro" id="IPR050490">
    <property type="entry name" value="Bact_solute-bd_prot1"/>
</dbReference>
<dbReference type="EMBL" id="JADBEM010000001">
    <property type="protein sequence ID" value="MBE1609237.1"/>
    <property type="molecule type" value="Genomic_DNA"/>
</dbReference>
<reference evidence="5" key="1">
    <citation type="submission" date="2020-10" db="EMBL/GenBank/DDBJ databases">
        <title>Sequencing the genomes of 1000 actinobacteria strains.</title>
        <authorList>
            <person name="Klenk H.-P."/>
        </authorList>
    </citation>
    <scope>NUCLEOTIDE SEQUENCE</scope>
    <source>
        <strain evidence="5">DSM 45354</strain>
    </source>
</reference>
<dbReference type="AlphaFoldDB" id="A0A927N5B4"/>
<comment type="subcellular location">
    <subcellularLocation>
        <location evidence="1">Cell envelope</location>
    </subcellularLocation>
</comment>
<dbReference type="GO" id="GO:0030313">
    <property type="term" value="C:cell envelope"/>
    <property type="evidence" value="ECO:0007669"/>
    <property type="project" value="UniProtKB-SubCell"/>
</dbReference>
<evidence type="ECO:0000313" key="5">
    <source>
        <dbReference type="EMBL" id="MBE1609237.1"/>
    </source>
</evidence>
<sequence>MPSKAEQKGSVTLQAYADALQEWYDANPGVELRKTSIDIWDQEAMVTAVAGGTAPAIYPSNPLGGWSQPEINSAFKQGLAADVTERIDNSGLVGKLSDYVRPAFESAWKVGGKYYGVPGGYSVGDGIFYRRDLFAQADVAEPTPKWTWADVQRMARALTVKDRKGIAEPAWALSMRFTSAGSGLLTDLPAPDTTWHWRSDYTSMADSWVTIIEDFRRMMFEERSIVSDISYNSWNEVTAAFLRDDVAMRPGNSTSYFDSPDSDTSFASLAKRLDKPVGDVVGWMSYPLGEQGQFPGRRSFITAYSFNPDLGSEALDACFSLYSFMIGPGLVQQVNAVYEKTKDLRQVYDAGTLTPILAETRGKLPGSPEEAWGKQFVDAVLGAGSRMVVPERSSYLPPEEKAGPSSKASEDAFSRWMYERGDLDLRADVRRLEATLNKQAESFSSSVGKEEFVAGAKKYFAAHDEFWQTDAPEFHEQIFRPWYEDRVLPALGE</sequence>
<keyword evidence="3" id="KW-0813">Transport</keyword>
<evidence type="ECO:0000313" key="6">
    <source>
        <dbReference type="Proteomes" id="UP000638648"/>
    </source>
</evidence>